<keyword evidence="3" id="KW-1185">Reference proteome</keyword>
<organism evidence="2 3">
    <name type="scientific">Beijerinckia indica subsp. indica (strain ATCC 9039 / DSM 1715 / NCIMB 8712)</name>
    <dbReference type="NCBI Taxonomy" id="395963"/>
    <lineage>
        <taxon>Bacteria</taxon>
        <taxon>Pseudomonadati</taxon>
        <taxon>Pseudomonadota</taxon>
        <taxon>Alphaproteobacteria</taxon>
        <taxon>Hyphomicrobiales</taxon>
        <taxon>Beijerinckiaceae</taxon>
        <taxon>Beijerinckia</taxon>
    </lineage>
</organism>
<protein>
    <submittedName>
        <fullName evidence="2">Uncharacterized protein</fullName>
    </submittedName>
</protein>
<gene>
    <name evidence="2" type="ordered locus">Bind_3701</name>
</gene>
<proteinExistence type="predicted"/>
<accession>B2IL53</accession>
<dbReference type="EMBL" id="CP001017">
    <property type="protein sequence ID" value="ACB97253.1"/>
    <property type="molecule type" value="Genomic_DNA"/>
</dbReference>
<keyword evidence="2" id="KW-0614">Plasmid</keyword>
<evidence type="ECO:0000256" key="1">
    <source>
        <dbReference type="SAM" id="MobiDB-lite"/>
    </source>
</evidence>
<evidence type="ECO:0000313" key="2">
    <source>
        <dbReference type="EMBL" id="ACB97253.1"/>
    </source>
</evidence>
<feature type="region of interest" description="Disordered" evidence="1">
    <location>
        <begin position="297"/>
        <end position="334"/>
    </location>
</feature>
<dbReference type="InterPro" id="IPR027417">
    <property type="entry name" value="P-loop_NTPase"/>
</dbReference>
<feature type="compositionally biased region" description="Basic and acidic residues" evidence="1">
    <location>
        <begin position="311"/>
        <end position="325"/>
    </location>
</feature>
<dbReference type="HOGENOM" id="CLU_071780_0_0_5"/>
<dbReference type="Proteomes" id="UP000001695">
    <property type="component" value="Plasmid pBIND01"/>
</dbReference>
<sequence>MATFRSAELNAVVIHNPAGLFRTTRRTGQKNSWSRFMVQSYEQNGERKPVLLIALGRQRVGKTVFLNTLAQYLKQKGARFEILNADLLNKTHTLTLFHKDTVEAPSTHREDMQAWLVAQFRRQMDERFDAILDVGGGDTPLERLIEEYPIVSVLQDHGIRLVIAQVIGPDMADVDYLERFTERSTLMPDGMLIVFNGGLVLTGRSANVAFSEVAKHQAIDTAVDQGAIIKVFPRLPCMQEVTDRHLTFLEVMNGEKGRGSQAFCPFDQARVNRWWTVEVPEFFGGVPSEWLPAIPENGAAPMPAVVGNEPKASKKERKDAQKLAEVDSSESLNG</sequence>
<dbReference type="KEGG" id="bid:Bind_3701"/>
<geneLocation type="plasmid" evidence="2 3">
    <name>pBIND01</name>
</geneLocation>
<reference evidence="2 3" key="1">
    <citation type="submission" date="2008-03" db="EMBL/GenBank/DDBJ databases">
        <title>Complete sequence of plasmid1 of Beijerinckia indica subsp. indica ATCC 9039.</title>
        <authorList>
            <consortium name="US DOE Joint Genome Institute"/>
            <person name="Copeland A."/>
            <person name="Lucas S."/>
            <person name="Lapidus A."/>
            <person name="Glavina del Rio T."/>
            <person name="Dalin E."/>
            <person name="Tice H."/>
            <person name="Bruce D."/>
            <person name="Goodwin L."/>
            <person name="Pitluck S."/>
            <person name="LaButti K."/>
            <person name="Schmutz J."/>
            <person name="Larimer F."/>
            <person name="Land M."/>
            <person name="Hauser L."/>
            <person name="Kyrpides N."/>
            <person name="Mikhailova N."/>
            <person name="Dunfield P.F."/>
            <person name="Dedysh S.N."/>
            <person name="Liesack W."/>
            <person name="Saw J.H."/>
            <person name="Alam M."/>
            <person name="Chen Y."/>
            <person name="Murrell J.C."/>
            <person name="Richardson P."/>
        </authorList>
    </citation>
    <scope>NUCLEOTIDE SEQUENCE [LARGE SCALE GENOMIC DNA]</scope>
    <source>
        <strain evidence="3">ATCC 9039 / DSM 1715 / NCIMB 8712</strain>
        <plasmid evidence="2 3">pBIND01</plasmid>
    </source>
</reference>
<dbReference type="AlphaFoldDB" id="B2IL53"/>
<name>B2IL53_BEII9</name>
<dbReference type="RefSeq" id="WP_012382866.1">
    <property type="nucleotide sequence ID" value="NC_010580.1"/>
</dbReference>
<dbReference type="SUPFAM" id="SSF52540">
    <property type="entry name" value="P-loop containing nucleoside triphosphate hydrolases"/>
    <property type="match status" value="2"/>
</dbReference>
<evidence type="ECO:0000313" key="3">
    <source>
        <dbReference type="Proteomes" id="UP000001695"/>
    </source>
</evidence>